<feature type="domain" description="ER-bound oxygenase mpaB/mpaB'/Rubber oxygenase catalytic" evidence="1">
    <location>
        <begin position="36"/>
        <end position="259"/>
    </location>
</feature>
<dbReference type="PANTHER" id="PTHR36151:SF3">
    <property type="entry name" value="ER-BOUND OXYGENASE MPAB_MPAB'_RUBBER OXYGENASE CATALYTIC DOMAIN-CONTAINING PROTEIN"/>
    <property type="match status" value="1"/>
</dbReference>
<dbReference type="GO" id="GO:0016491">
    <property type="term" value="F:oxidoreductase activity"/>
    <property type="evidence" value="ECO:0007669"/>
    <property type="project" value="InterPro"/>
</dbReference>
<sequence>MEDVRHAYRTWNKEVRFDFGQPQGEEALVPADSVTWRIFKNPVSMFVGGVTAVILELAEARVRDGVWNNTTFRTDPLGRLRRTGLAAMVTVYGPRSKAEAMIAGIRRMHGNISGITEDGRSYNANDVELLNWVQATASFGFVEAYSQLVKPLSLAEKDDVYREARVPATLYGAVGAPDSVAALDELFEHMRPQLRPTGIIDEFLELMLRTPIFPLPLRPYQRMLVRAAVDILPGWAQQSLQLQTRWRLKNWERRLIRLTGRLADRLVIKASPAVHACQRLGLPENYLYRSARNVQK</sequence>
<accession>A0AAU0MV02</accession>
<organism evidence="2 3">
    <name type="scientific">Microbulbifer pacificus</name>
    <dbReference type="NCBI Taxonomy" id="407164"/>
    <lineage>
        <taxon>Bacteria</taxon>
        <taxon>Pseudomonadati</taxon>
        <taxon>Pseudomonadota</taxon>
        <taxon>Gammaproteobacteria</taxon>
        <taxon>Cellvibrionales</taxon>
        <taxon>Microbulbiferaceae</taxon>
        <taxon>Microbulbifer</taxon>
    </lineage>
</organism>
<keyword evidence="3" id="KW-1185">Reference proteome</keyword>
<dbReference type="EMBL" id="CP137555">
    <property type="protein sequence ID" value="WOX04004.1"/>
    <property type="molecule type" value="Genomic_DNA"/>
</dbReference>
<evidence type="ECO:0000313" key="3">
    <source>
        <dbReference type="Proteomes" id="UP001302477"/>
    </source>
</evidence>
<dbReference type="AlphaFoldDB" id="A0AAU0MV02"/>
<proteinExistence type="predicted"/>
<evidence type="ECO:0000313" key="2">
    <source>
        <dbReference type="EMBL" id="WOX04004.1"/>
    </source>
</evidence>
<dbReference type="RefSeq" id="WP_318952487.1">
    <property type="nucleotide sequence ID" value="NZ_CP137555.1"/>
</dbReference>
<gene>
    <name evidence="2" type="ORF">R5R33_09645</name>
</gene>
<protein>
    <submittedName>
        <fullName evidence="2">Oxygenase MpaB family protein</fullName>
    </submittedName>
</protein>
<dbReference type="Pfam" id="PF09995">
    <property type="entry name" value="MPAB_Lcp_cat"/>
    <property type="match status" value="1"/>
</dbReference>
<dbReference type="KEGG" id="mpaf:R5R33_09645"/>
<dbReference type="PANTHER" id="PTHR36151">
    <property type="entry name" value="BLR2777 PROTEIN"/>
    <property type="match status" value="1"/>
</dbReference>
<evidence type="ECO:0000259" key="1">
    <source>
        <dbReference type="Pfam" id="PF09995"/>
    </source>
</evidence>
<reference evidence="2 3" key="1">
    <citation type="submission" date="2023-10" db="EMBL/GenBank/DDBJ databases">
        <title>Description of Microbulbifer bruguierae sp. nov., isolated from the sediments of mangrove plant Bruguiera sexangula and comparative genomic analyses of the genus Microbulbifer.</title>
        <authorList>
            <person name="Long M."/>
        </authorList>
    </citation>
    <scope>NUCLEOTIDE SEQUENCE [LARGE SCALE GENOMIC DNA]</scope>
    <source>
        <strain evidence="2 3">SPO729</strain>
    </source>
</reference>
<dbReference type="InterPro" id="IPR018713">
    <property type="entry name" value="MPAB/Lcp_cat_dom"/>
</dbReference>
<dbReference type="Proteomes" id="UP001302477">
    <property type="component" value="Chromosome"/>
</dbReference>
<name>A0AAU0MV02_9GAMM</name>